<dbReference type="Proteomes" id="UP000184322">
    <property type="component" value="Chromosome"/>
</dbReference>
<evidence type="ECO:0000313" key="2">
    <source>
        <dbReference type="EMBL" id="APJ38275.1"/>
    </source>
</evidence>
<evidence type="ECO:0000313" key="3">
    <source>
        <dbReference type="Proteomes" id="UP000184322"/>
    </source>
</evidence>
<name>A0A1L4FRM9_9BACT</name>
<dbReference type="RefSeq" id="WP_073372279.1">
    <property type="nucleotide sequence ID" value="NZ_CP017813.1"/>
</dbReference>
<keyword evidence="1" id="KW-0472">Membrane</keyword>
<sequence length="138" mass="16220">MLKKSAKSVADWTILDKINNMNPTQTQKLYFLAQINETTSKNFYKENSALFYSMAAIFVVLGILAFVYYFLTKHKIQDYKNEQLKTFRENHPRDKHKTYEQAGLYLPSWQRAKYNLPLFLGLVFVIIGVYLFFAPIMA</sequence>
<accession>A0A1L4FRM9</accession>
<dbReference type="OrthoDB" id="401207at2"/>
<keyword evidence="3" id="KW-1185">Reference proteome</keyword>
<feature type="transmembrane region" description="Helical" evidence="1">
    <location>
        <begin position="49"/>
        <end position="71"/>
    </location>
</feature>
<dbReference type="EMBL" id="CP017813">
    <property type="protein sequence ID" value="APJ38275.1"/>
    <property type="molecule type" value="Genomic_DNA"/>
</dbReference>
<dbReference type="KEGG" id="mpul:BLA55_01090"/>
<dbReference type="STRING" id="48003.BLA55_01090"/>
<keyword evidence="1" id="KW-1133">Transmembrane helix</keyword>
<organism evidence="2 3">
    <name type="scientific">Mycoplasmopsis pullorum</name>
    <dbReference type="NCBI Taxonomy" id="48003"/>
    <lineage>
        <taxon>Bacteria</taxon>
        <taxon>Bacillati</taxon>
        <taxon>Mycoplasmatota</taxon>
        <taxon>Mycoplasmoidales</taxon>
        <taxon>Metamycoplasmataceae</taxon>
        <taxon>Mycoplasmopsis</taxon>
    </lineage>
</organism>
<proteinExistence type="predicted"/>
<keyword evidence="1" id="KW-0812">Transmembrane</keyword>
<feature type="transmembrane region" description="Helical" evidence="1">
    <location>
        <begin position="116"/>
        <end position="137"/>
    </location>
</feature>
<dbReference type="GeneID" id="57134473"/>
<evidence type="ECO:0000256" key="1">
    <source>
        <dbReference type="SAM" id="Phobius"/>
    </source>
</evidence>
<dbReference type="AlphaFoldDB" id="A0A1L4FRM9"/>
<protein>
    <submittedName>
        <fullName evidence="2">Uncharacterized protein</fullName>
    </submittedName>
</protein>
<reference evidence="3" key="1">
    <citation type="submission" date="2016-10" db="EMBL/GenBank/DDBJ databases">
        <authorList>
            <person name="Beylefeld A."/>
            <person name="Abolnik C."/>
        </authorList>
    </citation>
    <scope>NUCLEOTIDE SEQUENCE [LARGE SCALE GENOMIC DNA]</scope>
    <source>
        <strain evidence="3">B359_6</strain>
    </source>
</reference>
<gene>
    <name evidence="2" type="ORF">BLA55_01090</name>
</gene>